<organism evidence="1 2">
    <name type="scientific">Bacteroides helcogenes (strain ATCC 35417 / DSM 20613 / JCM 6297 / CCUG 15421 / P 36-108)</name>
    <dbReference type="NCBI Taxonomy" id="693979"/>
    <lineage>
        <taxon>Bacteria</taxon>
        <taxon>Pseudomonadati</taxon>
        <taxon>Bacteroidota</taxon>
        <taxon>Bacteroidia</taxon>
        <taxon>Bacteroidales</taxon>
        <taxon>Bacteroidaceae</taxon>
        <taxon>Bacteroides</taxon>
    </lineage>
</organism>
<reference key="1">
    <citation type="submission" date="2010-11" db="EMBL/GenBank/DDBJ databases">
        <title>The complete genome of Bacteroides helcogenes P 36-108.</title>
        <authorList>
            <consortium name="US DOE Joint Genome Institute (JGI-PGF)"/>
            <person name="Lucas S."/>
            <person name="Copeland A."/>
            <person name="Lapidus A."/>
            <person name="Bruce D."/>
            <person name="Goodwin L."/>
            <person name="Pitluck S."/>
            <person name="Kyrpides N."/>
            <person name="Mavromatis K."/>
            <person name="Ivanova N."/>
            <person name="Zeytun A."/>
            <person name="Brettin T."/>
            <person name="Detter J.C."/>
            <person name="Tapia R."/>
            <person name="Han C."/>
            <person name="Land M."/>
            <person name="Hauser L."/>
            <person name="Markowitz V."/>
            <person name="Cheng J.-F."/>
            <person name="Hugenholtz P."/>
            <person name="Woyke T."/>
            <person name="Wu D."/>
            <person name="Gronow S."/>
            <person name="Wellnitz S."/>
            <person name="Brambilla E."/>
            <person name="Klenk H.-P."/>
            <person name="Eisen J.A."/>
        </authorList>
    </citation>
    <scope>NUCLEOTIDE SEQUENCE</scope>
    <source>
        <strain>P 36-108</strain>
    </source>
</reference>
<evidence type="ECO:0000313" key="2">
    <source>
        <dbReference type="Proteomes" id="UP000008630"/>
    </source>
</evidence>
<keyword evidence="2" id="KW-1185">Reference proteome</keyword>
<dbReference type="EMBL" id="CP002352">
    <property type="protein sequence ID" value="ADV44753.1"/>
    <property type="molecule type" value="Genomic_DNA"/>
</dbReference>
<sequence length="93" mass="10618">MKKIDFRTVTVKKIDGSMEKVDMDYQGLANYIYNKTKDLGELEMARRLYKTGSLELDSKSASALRVYVEQAFGAVVHEVLFPVLDDIINNLKK</sequence>
<dbReference type="PATRIC" id="fig|693979.3.peg.2943"/>
<dbReference type="HOGENOM" id="CLU_165485_1_1_10"/>
<dbReference type="AlphaFoldDB" id="E6SNA0"/>
<accession>E6SNA0</accession>
<dbReference type="KEGG" id="bhl:Bache_2811"/>
<protein>
    <recommendedName>
        <fullName evidence="3">Phage protein</fullName>
    </recommendedName>
</protein>
<name>E6SNA0_BACT6</name>
<evidence type="ECO:0000313" key="1">
    <source>
        <dbReference type="EMBL" id="ADV44753.1"/>
    </source>
</evidence>
<dbReference type="RefSeq" id="WP_013548340.1">
    <property type="nucleotide sequence ID" value="NC_014933.1"/>
</dbReference>
<gene>
    <name evidence="1" type="ordered locus">Bache_2811</name>
</gene>
<dbReference type="Proteomes" id="UP000008630">
    <property type="component" value="Chromosome"/>
</dbReference>
<dbReference type="eggNOG" id="ENOG5030W5A">
    <property type="taxonomic scope" value="Bacteria"/>
</dbReference>
<proteinExistence type="predicted"/>
<dbReference type="STRING" id="693979.Bache_2811"/>
<evidence type="ECO:0008006" key="3">
    <source>
        <dbReference type="Google" id="ProtNLM"/>
    </source>
</evidence>
<reference evidence="1 2" key="2">
    <citation type="journal article" date="2011" name="Stand. Genomic Sci.">
        <title>Complete genome sequence of Bacteroides helcogenes type strain (P 36-108).</title>
        <authorList>
            <person name="Pati A."/>
            <person name="Gronow S."/>
            <person name="Zeytun A."/>
            <person name="Lapidus A."/>
            <person name="Nolan M."/>
            <person name="Hammon N."/>
            <person name="Deshpande S."/>
            <person name="Cheng J.F."/>
            <person name="Tapia R."/>
            <person name="Han C."/>
            <person name="Goodwin L."/>
            <person name="Pitluck S."/>
            <person name="Liolios K."/>
            <person name="Pagani I."/>
            <person name="Ivanova N."/>
            <person name="Mavromatis K."/>
            <person name="Chen A."/>
            <person name="Palaniappan K."/>
            <person name="Land M."/>
            <person name="Hauser L."/>
            <person name="Chang Y.J."/>
            <person name="Jeffries C.D."/>
            <person name="Detter J.C."/>
            <person name="Brambilla E."/>
            <person name="Rohde M."/>
            <person name="Goker M."/>
            <person name="Woyke T."/>
            <person name="Bristow J."/>
            <person name="Eisen J.A."/>
            <person name="Markowitz V."/>
            <person name="Hugenholtz P."/>
            <person name="Kyrpides N.C."/>
            <person name="Klenk H.P."/>
            <person name="Lucas S."/>
        </authorList>
    </citation>
    <scope>NUCLEOTIDE SEQUENCE [LARGE SCALE GENOMIC DNA]</scope>
    <source>
        <strain evidence="2">ATCC 35417 / DSM 20613 / JCM 6297 / CCUG 15421 / P 36-108</strain>
    </source>
</reference>